<sequence length="291" mass="30461">MPTGCPFLGGEQFKLYAGLTAPPMECDPCECKDATGQCSGVPGEITIGAGMCGAVGVPSLPFDGAGGWDGTCTDANALPAGAECPPGSGVPCAQSIAFSALPPPVNEKCDVKPSPIIKAGGSRIWQWETGALACRSSLDTSLCGSGDQLCVPKVLYPYRQCIWQKGKHTKCPKPYNWELPRTMYPFQPKESRDCTACTCGAPQGGYCAATLRLFDDASCSSQFLEQPIYSVMGDCNPIIPLGRAVGAKAVTDHAYIAGTCEAGGGEPIGEAVEDDENAVTICCRESYIFDE</sequence>
<reference evidence="1 2" key="1">
    <citation type="submission" date="2019-10" db="EMBL/GenBank/DDBJ databases">
        <title>A soil myxobacterium in the family Polyangiaceae.</title>
        <authorList>
            <person name="Li Y."/>
            <person name="Wang J."/>
        </authorList>
    </citation>
    <scope>NUCLEOTIDE SEQUENCE [LARGE SCALE GENOMIC DNA]</scope>
    <source>
        <strain evidence="1 2">DSM 14734</strain>
    </source>
</reference>
<accession>A0A6N7PHQ7</accession>
<evidence type="ECO:0000313" key="1">
    <source>
        <dbReference type="EMBL" id="MRG91652.1"/>
    </source>
</evidence>
<organism evidence="1 2">
    <name type="scientific">Polyangium spumosum</name>
    <dbReference type="NCBI Taxonomy" id="889282"/>
    <lineage>
        <taxon>Bacteria</taxon>
        <taxon>Pseudomonadati</taxon>
        <taxon>Myxococcota</taxon>
        <taxon>Polyangia</taxon>
        <taxon>Polyangiales</taxon>
        <taxon>Polyangiaceae</taxon>
        <taxon>Polyangium</taxon>
    </lineage>
</organism>
<dbReference type="OrthoDB" id="5520329at2"/>
<evidence type="ECO:0000313" key="2">
    <source>
        <dbReference type="Proteomes" id="UP000440224"/>
    </source>
</evidence>
<proteinExistence type="predicted"/>
<name>A0A6N7PHQ7_9BACT</name>
<dbReference type="AlphaFoldDB" id="A0A6N7PHQ7"/>
<dbReference type="EMBL" id="WJIE01000002">
    <property type="protein sequence ID" value="MRG91652.1"/>
    <property type="molecule type" value="Genomic_DNA"/>
</dbReference>
<gene>
    <name evidence="1" type="ORF">GF068_06900</name>
</gene>
<dbReference type="RefSeq" id="WP_153818541.1">
    <property type="nucleotide sequence ID" value="NZ_WJIE01000002.1"/>
</dbReference>
<dbReference type="Proteomes" id="UP000440224">
    <property type="component" value="Unassembled WGS sequence"/>
</dbReference>
<keyword evidence="2" id="KW-1185">Reference proteome</keyword>
<protein>
    <submittedName>
        <fullName evidence="1">Uncharacterized protein</fullName>
    </submittedName>
</protein>
<comment type="caution">
    <text evidence="1">The sequence shown here is derived from an EMBL/GenBank/DDBJ whole genome shotgun (WGS) entry which is preliminary data.</text>
</comment>